<accession>A0A848KJ01</accession>
<reference evidence="2 3" key="2">
    <citation type="submission" date="2020-06" db="EMBL/GenBank/DDBJ databases">
        <title>Antribacter stalactiti gen. nov., sp. nov., a new member of the family Nacardiaceae isolated from a cave.</title>
        <authorList>
            <person name="Kim I.S."/>
        </authorList>
    </citation>
    <scope>NUCLEOTIDE SEQUENCE [LARGE SCALE GENOMIC DNA]</scope>
    <source>
        <strain evidence="2 3">YC2-7</strain>
    </source>
</reference>
<dbReference type="GO" id="GO:0006310">
    <property type="term" value="P:DNA recombination"/>
    <property type="evidence" value="ECO:0007669"/>
    <property type="project" value="UniProtKB-KW"/>
</dbReference>
<dbReference type="PANTHER" id="PTHR41251">
    <property type="entry name" value="NON-HOMOLOGOUS END JOINING PROTEIN KU"/>
    <property type="match status" value="1"/>
</dbReference>
<dbReference type="AlphaFoldDB" id="A0A848KJ01"/>
<evidence type="ECO:0000313" key="2">
    <source>
        <dbReference type="EMBL" id="NMN95857.1"/>
    </source>
</evidence>
<keyword evidence="3" id="KW-1185">Reference proteome</keyword>
<dbReference type="InterPro" id="IPR009187">
    <property type="entry name" value="Prok_Ku"/>
</dbReference>
<protein>
    <recommendedName>
        <fullName evidence="4">Ku domain-containing protein</fullName>
    </recommendedName>
</protein>
<dbReference type="InterPro" id="IPR016194">
    <property type="entry name" value="SPOC-like_C_dom_sf"/>
</dbReference>
<name>A0A848KJ01_9NOCA</name>
<dbReference type="Proteomes" id="UP000535543">
    <property type="component" value="Unassembled WGS sequence"/>
</dbReference>
<dbReference type="PANTHER" id="PTHR41251:SF1">
    <property type="entry name" value="NON-HOMOLOGOUS END JOINING PROTEIN KU"/>
    <property type="match status" value="1"/>
</dbReference>
<dbReference type="SUPFAM" id="SSF100939">
    <property type="entry name" value="SPOC domain-like"/>
    <property type="match status" value="1"/>
</dbReference>
<gene>
    <name evidence="2" type="ORF">FGL95_12505</name>
</gene>
<reference evidence="2 3" key="1">
    <citation type="submission" date="2019-05" db="EMBL/GenBank/DDBJ databases">
        <authorList>
            <person name="Lee S.D."/>
        </authorList>
    </citation>
    <scope>NUCLEOTIDE SEQUENCE [LARGE SCALE GENOMIC DNA]</scope>
    <source>
        <strain evidence="2 3">YC2-7</strain>
    </source>
</reference>
<proteinExistence type="predicted"/>
<evidence type="ECO:0008006" key="4">
    <source>
        <dbReference type="Google" id="ProtNLM"/>
    </source>
</evidence>
<sequence length="110" mass="11981">MRVQHGVLVLQTLLWPDEVRPSATFSDIGQANAPTSLEIEMAQALVASMSGEFNPADFSDEYQIELKKLLVSVAEGGRAIAAPKSAEPDREVEDLVAALQRSFEKVIQPD</sequence>
<dbReference type="GO" id="GO:0003690">
    <property type="term" value="F:double-stranded DNA binding"/>
    <property type="evidence" value="ECO:0007669"/>
    <property type="project" value="TreeGrafter"/>
</dbReference>
<dbReference type="EMBL" id="VCQU01000004">
    <property type="protein sequence ID" value="NMN95857.1"/>
    <property type="molecule type" value="Genomic_DNA"/>
</dbReference>
<evidence type="ECO:0000313" key="3">
    <source>
        <dbReference type="Proteomes" id="UP000535543"/>
    </source>
</evidence>
<keyword evidence="1" id="KW-0233">DNA recombination</keyword>
<comment type="caution">
    <text evidence="2">The sequence shown here is derived from an EMBL/GenBank/DDBJ whole genome shotgun (WGS) entry which is preliminary data.</text>
</comment>
<organism evidence="2 3">
    <name type="scientific">Antrihabitans stalactiti</name>
    <dbReference type="NCBI Taxonomy" id="2584121"/>
    <lineage>
        <taxon>Bacteria</taxon>
        <taxon>Bacillati</taxon>
        <taxon>Actinomycetota</taxon>
        <taxon>Actinomycetes</taxon>
        <taxon>Mycobacteriales</taxon>
        <taxon>Nocardiaceae</taxon>
        <taxon>Antrihabitans</taxon>
    </lineage>
</organism>
<evidence type="ECO:0000256" key="1">
    <source>
        <dbReference type="ARBA" id="ARBA00023172"/>
    </source>
</evidence>